<reference evidence="1 2" key="1">
    <citation type="journal article" date="2019" name="Sci. Rep.">
        <title>Orb-weaving spider Araneus ventricosus genome elucidates the spidroin gene catalogue.</title>
        <authorList>
            <person name="Kono N."/>
            <person name="Nakamura H."/>
            <person name="Ohtoshi R."/>
            <person name="Moran D.A.P."/>
            <person name="Shinohara A."/>
            <person name="Yoshida Y."/>
            <person name="Fujiwara M."/>
            <person name="Mori M."/>
            <person name="Tomita M."/>
            <person name="Arakawa K."/>
        </authorList>
    </citation>
    <scope>NUCLEOTIDE SEQUENCE [LARGE SCALE GENOMIC DNA]</scope>
</reference>
<gene>
    <name evidence="1" type="ORF">AVEN_39627_1</name>
</gene>
<name>A0A4Y2K8X8_ARAVE</name>
<comment type="caution">
    <text evidence="1">The sequence shown here is derived from an EMBL/GenBank/DDBJ whole genome shotgun (WGS) entry which is preliminary data.</text>
</comment>
<organism evidence="1 2">
    <name type="scientific">Araneus ventricosus</name>
    <name type="common">Orbweaver spider</name>
    <name type="synonym">Epeira ventricosa</name>
    <dbReference type="NCBI Taxonomy" id="182803"/>
    <lineage>
        <taxon>Eukaryota</taxon>
        <taxon>Metazoa</taxon>
        <taxon>Ecdysozoa</taxon>
        <taxon>Arthropoda</taxon>
        <taxon>Chelicerata</taxon>
        <taxon>Arachnida</taxon>
        <taxon>Araneae</taxon>
        <taxon>Araneomorphae</taxon>
        <taxon>Entelegynae</taxon>
        <taxon>Araneoidea</taxon>
        <taxon>Araneidae</taxon>
        <taxon>Araneus</taxon>
    </lineage>
</organism>
<protein>
    <submittedName>
        <fullName evidence="1">Uncharacterized protein</fullName>
    </submittedName>
</protein>
<dbReference type="EMBL" id="BGPR01113672">
    <property type="protein sequence ID" value="GBM98737.1"/>
    <property type="molecule type" value="Genomic_DNA"/>
</dbReference>
<evidence type="ECO:0000313" key="2">
    <source>
        <dbReference type="Proteomes" id="UP000499080"/>
    </source>
</evidence>
<dbReference type="AlphaFoldDB" id="A0A4Y2K8X8"/>
<dbReference type="Proteomes" id="UP000499080">
    <property type="component" value="Unassembled WGS sequence"/>
</dbReference>
<accession>A0A4Y2K8X8</accession>
<evidence type="ECO:0000313" key="1">
    <source>
        <dbReference type="EMBL" id="GBM98737.1"/>
    </source>
</evidence>
<sequence length="218" mass="24226">MFASLQNLAARIGFCQTAKFSECPFFTQALLPERMHIELNKYCLDEEGVYKLQTVRYESLELSQEMMGENSELMSQDEENIDDPSAVNTLKQSEPCENLISDNISVTESPSNILSNETISNSSVVLELDGENNLTTQEGISVVCVPYVTEGKKSEEEPVLIKILDVATPADQSFLQSNGYYVQDLEISGVQSIIKDSKGFLYKTVDIISQPETSIEPS</sequence>
<proteinExistence type="predicted"/>
<keyword evidence="2" id="KW-1185">Reference proteome</keyword>